<dbReference type="InterPro" id="IPR023578">
    <property type="entry name" value="Ras_GEF_dom_sf"/>
</dbReference>
<dbReference type="Proteomes" id="UP000503462">
    <property type="component" value="Chromosome 2"/>
</dbReference>
<feature type="region of interest" description="Disordered" evidence="5">
    <location>
        <begin position="523"/>
        <end position="618"/>
    </location>
</feature>
<dbReference type="InterPro" id="IPR036028">
    <property type="entry name" value="SH3-like_dom_sf"/>
</dbReference>
<dbReference type="PROSITE" id="PS50002">
    <property type="entry name" value="SH3"/>
    <property type="match status" value="1"/>
</dbReference>
<feature type="compositionally biased region" description="Polar residues" evidence="5">
    <location>
        <begin position="591"/>
        <end position="609"/>
    </location>
</feature>
<evidence type="ECO:0000313" key="9">
    <source>
        <dbReference type="EMBL" id="QIW98267.1"/>
    </source>
</evidence>
<dbReference type="GO" id="GO:0007265">
    <property type="term" value="P:Ras protein signal transduction"/>
    <property type="evidence" value="ECO:0007669"/>
    <property type="project" value="TreeGrafter"/>
</dbReference>
<evidence type="ECO:0008006" key="11">
    <source>
        <dbReference type="Google" id="ProtNLM"/>
    </source>
</evidence>
<accession>A0A6H0XUH9</accession>
<evidence type="ECO:0000259" key="8">
    <source>
        <dbReference type="PROSITE" id="PS50212"/>
    </source>
</evidence>
<feature type="region of interest" description="Disordered" evidence="5">
    <location>
        <begin position="1087"/>
        <end position="1122"/>
    </location>
</feature>
<evidence type="ECO:0000256" key="2">
    <source>
        <dbReference type="ARBA" id="ARBA00022658"/>
    </source>
</evidence>
<dbReference type="SUPFAM" id="SSF48366">
    <property type="entry name" value="Ras GEF"/>
    <property type="match status" value="1"/>
</dbReference>
<dbReference type="CDD" id="cd00155">
    <property type="entry name" value="RasGEF"/>
    <property type="match status" value="1"/>
</dbReference>
<feature type="region of interest" description="Disordered" evidence="5">
    <location>
        <begin position="253"/>
        <end position="316"/>
    </location>
</feature>
<dbReference type="SMART" id="SM00229">
    <property type="entry name" value="RasGEFN"/>
    <property type="match status" value="1"/>
</dbReference>
<evidence type="ECO:0000256" key="3">
    <source>
        <dbReference type="PROSITE-ProRule" id="PRU00168"/>
    </source>
</evidence>
<sequence>MKEMQQQQEPLAARRRSSLPLLRTKTDRPGQHNYTPPDTPTSPTSPSQNAPPELLFHNYLRAFHPFEPSPDDEASSITVPIKQGDLILVHSIHANGWADGTLLTTGTRGWLPTNYCEAYDHPYMRNLLNAMTQFWDLLGDDENASFSTFVRQDYIRGLIAGVRYLLEHTNCLHRGAALVLNHVGVRRMRKGLLADLSSMVQKAKELQEEASQPYAGEVIHIVLDELITKAFKVVTRAVKFVDIWMQETVNADEDNIPRREPPTPPVDVDDVEHDEEPLTPHSPNKRASAQMTPKKVEEQPAEQVTSSSSPRMRRKSAALRLSISSHRLSLVRESKTTGAMASEQLAQAHDECISLMGQFLGHHMQSRSPTELFENTQRLVSACERLVSIMDRVQPRANGRVVSMHQSQLVFQSELDDLVTSTKEVFTFSDHPEDEVVILPGQISRLVANGTRLIRAVGECVANTRRLLEKMGDFEVDTTLQADAQPPVPKDQDIVTPLTVVNTKALPIPPPARQRAYTTGAAHIKTEQTSPNTPSVPEIRTSLPPPTKYHRPLPRSPISPAAGDMPHAEMTPHTRKVSISETSTTIASASRDSGTTVASEASTRATTPDRQLEERGPIDVRMLTSFGSVSSMQSAATDASNEVDGTLLHKTFAHELVLNQQGQISRGSLPALVEQLTSHDSTPDPTFITGFYLTFRLFTDSRSLAQVLIDRFDYIGDSKTVGIPVRLRICNFLKGWLEGYWNLDADKDALGDIRYFAVHKVKPLLPSAGERLLEATRKVTAAYQSGVASPLVGKNNMLPSPIDDVSAPEPSVSKSQLSTLQRANTSTGECNIVDIDPLEIARQLTIMASRIYCAIQPEELLSLAWTKKDSVKAMNVRALSKLNTELSFLVNDTVLSQDEPKKRALVIKQWVKIANNCLTLHNYESLFAIVAALMCSHIARMKKTWEIVSKKTKARFEELKAVIDASGNNASLRRRIDETLAPCVPFLAICLGDMTFIDAGNPATRPLPNTASASGEPITAINFNKYAQMAKVVQLVKRFQVPYSLQTINELQKWLDTMLIRMTENPEELEKSFIARSHALEPRQVSVFPKPTDNSIRPVMVDERPKTAAGDDRDRKPESGGGMNFFTKHNAFGFKAVLNKSEPAVPALPQTHYVDAVEGAVEQA</sequence>
<feature type="region of interest" description="Disordered" evidence="5">
    <location>
        <begin position="1"/>
        <end position="51"/>
    </location>
</feature>
<proteinExistence type="predicted"/>
<keyword evidence="1 4" id="KW-0728">SH3 domain</keyword>
<dbReference type="AlphaFoldDB" id="A0A6H0XUH9"/>
<feature type="compositionally biased region" description="Polar residues" evidence="5">
    <location>
        <begin position="281"/>
        <end position="291"/>
    </location>
</feature>
<dbReference type="Pfam" id="PF00618">
    <property type="entry name" value="RasGEF_N"/>
    <property type="match status" value="1"/>
</dbReference>
<feature type="domain" description="N-terminal Ras-GEF" evidence="8">
    <location>
        <begin position="660"/>
        <end position="780"/>
    </location>
</feature>
<dbReference type="PROSITE" id="PS50009">
    <property type="entry name" value="RASGEF_CAT"/>
    <property type="match status" value="1"/>
</dbReference>
<dbReference type="SMART" id="SM00326">
    <property type="entry name" value="SH3"/>
    <property type="match status" value="1"/>
</dbReference>
<dbReference type="Gene3D" id="2.30.30.40">
    <property type="entry name" value="SH3 Domains"/>
    <property type="match status" value="1"/>
</dbReference>
<feature type="compositionally biased region" description="Acidic residues" evidence="5">
    <location>
        <begin position="267"/>
        <end position="277"/>
    </location>
</feature>
<dbReference type="PROSITE" id="PS50212">
    <property type="entry name" value="RASGEF_NTER"/>
    <property type="match status" value="1"/>
</dbReference>
<dbReference type="InterPro" id="IPR000651">
    <property type="entry name" value="Ras-like_Gua-exchang_fac_N"/>
</dbReference>
<dbReference type="SUPFAM" id="SSF50044">
    <property type="entry name" value="SH3-domain"/>
    <property type="match status" value="1"/>
</dbReference>
<feature type="domain" description="SH3" evidence="6">
    <location>
        <begin position="55"/>
        <end position="121"/>
    </location>
</feature>
<evidence type="ECO:0000256" key="5">
    <source>
        <dbReference type="SAM" id="MobiDB-lite"/>
    </source>
</evidence>
<keyword evidence="10" id="KW-1185">Reference proteome</keyword>
<dbReference type="PANTHER" id="PTHR23113">
    <property type="entry name" value="GUANINE NUCLEOTIDE EXCHANGE FACTOR"/>
    <property type="match status" value="1"/>
</dbReference>
<dbReference type="OrthoDB" id="546434at2759"/>
<dbReference type="Pfam" id="PF00617">
    <property type="entry name" value="RasGEF"/>
    <property type="match status" value="1"/>
</dbReference>
<dbReference type="EMBL" id="CP051140">
    <property type="protein sequence ID" value="QIW98267.1"/>
    <property type="molecule type" value="Genomic_DNA"/>
</dbReference>
<dbReference type="InterPro" id="IPR036964">
    <property type="entry name" value="RASGEF_cat_dom_sf"/>
</dbReference>
<dbReference type="Gene3D" id="1.20.870.10">
    <property type="entry name" value="Son of sevenless (SoS) protein Chain: S domain 1"/>
    <property type="match status" value="1"/>
</dbReference>
<evidence type="ECO:0000313" key="10">
    <source>
        <dbReference type="Proteomes" id="UP000503462"/>
    </source>
</evidence>
<dbReference type="InterPro" id="IPR001895">
    <property type="entry name" value="RASGEF_cat_dom"/>
</dbReference>
<gene>
    <name evidence="9" type="ORF">AMS68_003785</name>
</gene>
<dbReference type="Gene3D" id="1.10.840.10">
    <property type="entry name" value="Ras guanine-nucleotide exchange factors catalytic domain"/>
    <property type="match status" value="1"/>
</dbReference>
<dbReference type="InterPro" id="IPR001452">
    <property type="entry name" value="SH3_domain"/>
</dbReference>
<feature type="compositionally biased region" description="Basic and acidic residues" evidence="5">
    <location>
        <begin position="1100"/>
        <end position="1118"/>
    </location>
</feature>
<dbReference type="CDD" id="cd06224">
    <property type="entry name" value="REM"/>
    <property type="match status" value="1"/>
</dbReference>
<evidence type="ECO:0000259" key="6">
    <source>
        <dbReference type="PROSITE" id="PS50002"/>
    </source>
</evidence>
<feature type="compositionally biased region" description="Low complexity" evidence="5">
    <location>
        <begin position="579"/>
        <end position="590"/>
    </location>
</feature>
<evidence type="ECO:0000259" key="7">
    <source>
        <dbReference type="PROSITE" id="PS50009"/>
    </source>
</evidence>
<dbReference type="PANTHER" id="PTHR23113:SF354">
    <property type="entry name" value="BUD SITE SELECTION PROTEIN 5"/>
    <property type="match status" value="1"/>
</dbReference>
<dbReference type="GO" id="GO:0005886">
    <property type="term" value="C:plasma membrane"/>
    <property type="evidence" value="ECO:0007669"/>
    <property type="project" value="TreeGrafter"/>
</dbReference>
<feature type="domain" description="Ras-GEF" evidence="7">
    <location>
        <begin position="836"/>
        <end position="1083"/>
    </location>
</feature>
<keyword evidence="2 3" id="KW-0344">Guanine-nucleotide releasing factor</keyword>
<organism evidence="9 10">
    <name type="scientific">Peltaster fructicola</name>
    <dbReference type="NCBI Taxonomy" id="286661"/>
    <lineage>
        <taxon>Eukaryota</taxon>
        <taxon>Fungi</taxon>
        <taxon>Dikarya</taxon>
        <taxon>Ascomycota</taxon>
        <taxon>Pezizomycotina</taxon>
        <taxon>Dothideomycetes</taxon>
        <taxon>Dothideomycetes incertae sedis</taxon>
        <taxon>Peltaster</taxon>
    </lineage>
</organism>
<dbReference type="GO" id="GO:0005085">
    <property type="term" value="F:guanyl-nucleotide exchange factor activity"/>
    <property type="evidence" value="ECO:0007669"/>
    <property type="project" value="UniProtKB-KW"/>
</dbReference>
<evidence type="ECO:0000256" key="4">
    <source>
        <dbReference type="PROSITE-ProRule" id="PRU00192"/>
    </source>
</evidence>
<protein>
    <recommendedName>
        <fullName evidence="11">Ras-GEF domain-containing protein</fullName>
    </recommendedName>
</protein>
<reference evidence="9 10" key="1">
    <citation type="journal article" date="2016" name="Sci. Rep.">
        <title>Peltaster fructicola genome reveals evolution from an invasive phytopathogen to an ectophytic parasite.</title>
        <authorList>
            <person name="Xu C."/>
            <person name="Chen H."/>
            <person name="Gleason M.L."/>
            <person name="Xu J.R."/>
            <person name="Liu H."/>
            <person name="Zhang R."/>
            <person name="Sun G."/>
        </authorList>
    </citation>
    <scope>NUCLEOTIDE SEQUENCE [LARGE SCALE GENOMIC DNA]</scope>
    <source>
        <strain evidence="9 10">LNHT1506</strain>
    </source>
</reference>
<dbReference type="SMART" id="SM00147">
    <property type="entry name" value="RasGEF"/>
    <property type="match status" value="1"/>
</dbReference>
<evidence type="ECO:0000256" key="1">
    <source>
        <dbReference type="ARBA" id="ARBA00022443"/>
    </source>
</evidence>
<name>A0A6H0XUH9_9PEZI</name>
<dbReference type="InterPro" id="IPR008937">
    <property type="entry name" value="Ras-like_GEF"/>
</dbReference>